<gene>
    <name evidence="1" type="ORF">EWT59_23645</name>
</gene>
<sequence>MRHRRFALKRPEKEKEQEMVIEAAAYAAAMATADAIRNYEEEDNKNSYRIYLYESRHSVTDHEACLKKQGEVFHCNLAEYIRNEMERNLALSHFGYKSQESGFAGFKDKINERWQRLYKPLQVDEKTHQLVMHEVPKMSVEKSHAISRRMFARTAEDMAQELYDDAE</sequence>
<proteinExistence type="predicted"/>
<dbReference type="Proteomes" id="UP000309847">
    <property type="component" value="Unassembled WGS sequence"/>
</dbReference>
<comment type="caution">
    <text evidence="1">The sequence shown here is derived from an EMBL/GenBank/DDBJ whole genome shotgun (WGS) entry which is preliminary data.</text>
</comment>
<evidence type="ECO:0000313" key="2">
    <source>
        <dbReference type="Proteomes" id="UP000309847"/>
    </source>
</evidence>
<dbReference type="AlphaFoldDB" id="A0A7I0L1S4"/>
<name>A0A7I0L1S4_ECO25</name>
<evidence type="ECO:0000313" key="1">
    <source>
        <dbReference type="EMBL" id="TLI69754.1"/>
    </source>
</evidence>
<reference evidence="1 2" key="1">
    <citation type="submission" date="2019-01" db="EMBL/GenBank/DDBJ databases">
        <title>Genome and plasmid diversity of ESBL producing Escherichia coli ST131 tracking phylogenetic trajectories with Bayesian inference.</title>
        <authorList>
            <person name="Ny S."/>
        </authorList>
    </citation>
    <scope>NUCLEOTIDE SEQUENCE [LARGE SCALE GENOMIC DNA]</scope>
    <source>
        <strain evidence="1 2">C0101-PB_2013</strain>
    </source>
</reference>
<dbReference type="EMBL" id="SEWA01000004">
    <property type="protein sequence ID" value="TLI69754.1"/>
    <property type="molecule type" value="Genomic_DNA"/>
</dbReference>
<protein>
    <submittedName>
        <fullName evidence="1">Uncharacterized protein</fullName>
    </submittedName>
</protein>
<accession>A0A7I0L1S4</accession>
<organism evidence="1 2">
    <name type="scientific">Escherichia coli O25b:H4</name>
    <dbReference type="NCBI Taxonomy" id="941280"/>
    <lineage>
        <taxon>Bacteria</taxon>
        <taxon>Pseudomonadati</taxon>
        <taxon>Pseudomonadota</taxon>
        <taxon>Gammaproteobacteria</taxon>
        <taxon>Enterobacterales</taxon>
        <taxon>Enterobacteriaceae</taxon>
        <taxon>Escherichia</taxon>
    </lineage>
</organism>